<dbReference type="GO" id="GO:0005886">
    <property type="term" value="C:plasma membrane"/>
    <property type="evidence" value="ECO:0007669"/>
    <property type="project" value="UniProtKB-SubCell"/>
</dbReference>
<dbReference type="EMBL" id="JACHBK010000012">
    <property type="protein sequence ID" value="MBB5538083.1"/>
    <property type="molecule type" value="Genomic_DNA"/>
</dbReference>
<feature type="transmembrane region" description="Helical" evidence="8">
    <location>
        <begin position="213"/>
        <end position="235"/>
    </location>
</feature>
<keyword evidence="7 8" id="KW-0472">Membrane</keyword>
<evidence type="ECO:0000313" key="10">
    <source>
        <dbReference type="Proteomes" id="UP000585507"/>
    </source>
</evidence>
<keyword evidence="10" id="KW-1185">Reference proteome</keyword>
<dbReference type="RefSeq" id="WP_018325136.1">
    <property type="nucleotide sequence ID" value="NZ_JACHBK010000012.1"/>
</dbReference>
<evidence type="ECO:0000313" key="9">
    <source>
        <dbReference type="EMBL" id="MBB5538083.1"/>
    </source>
</evidence>
<protein>
    <submittedName>
        <fullName evidence="9">ZIP family zinc transporter</fullName>
    </submittedName>
</protein>
<evidence type="ECO:0000256" key="1">
    <source>
        <dbReference type="ARBA" id="ARBA00004651"/>
    </source>
</evidence>
<dbReference type="Proteomes" id="UP000585507">
    <property type="component" value="Unassembled WGS sequence"/>
</dbReference>
<feature type="transmembrane region" description="Helical" evidence="8">
    <location>
        <begin position="247"/>
        <end position="263"/>
    </location>
</feature>
<evidence type="ECO:0000256" key="8">
    <source>
        <dbReference type="SAM" id="Phobius"/>
    </source>
</evidence>
<name>A0A7W8XBS8_9HYPH</name>
<comment type="similarity">
    <text evidence="2">Belongs to the ZIP transporter (TC 2.A.5) family.</text>
</comment>
<evidence type="ECO:0000256" key="5">
    <source>
        <dbReference type="ARBA" id="ARBA00022833"/>
    </source>
</evidence>
<accession>A0A7W8XBS8</accession>
<keyword evidence="4 8" id="KW-0812">Transmembrane</keyword>
<dbReference type="AlphaFoldDB" id="A0A7W8XBS8"/>
<feature type="transmembrane region" description="Helical" evidence="8">
    <location>
        <begin position="12"/>
        <end position="32"/>
    </location>
</feature>
<evidence type="ECO:0000256" key="7">
    <source>
        <dbReference type="ARBA" id="ARBA00023136"/>
    </source>
</evidence>
<evidence type="ECO:0000256" key="2">
    <source>
        <dbReference type="ARBA" id="ARBA00006939"/>
    </source>
</evidence>
<keyword evidence="3" id="KW-1003">Cell membrane</keyword>
<feature type="transmembrane region" description="Helical" evidence="8">
    <location>
        <begin position="185"/>
        <end position="207"/>
    </location>
</feature>
<dbReference type="Pfam" id="PF02535">
    <property type="entry name" value="Zip"/>
    <property type="match status" value="1"/>
</dbReference>
<evidence type="ECO:0000256" key="3">
    <source>
        <dbReference type="ARBA" id="ARBA00022475"/>
    </source>
</evidence>
<keyword evidence="6 8" id="KW-1133">Transmembrane helix</keyword>
<gene>
    <name evidence="9" type="ORF">GGD55_004804</name>
</gene>
<dbReference type="InterPro" id="IPR003689">
    <property type="entry name" value="ZIP"/>
</dbReference>
<evidence type="ECO:0000256" key="6">
    <source>
        <dbReference type="ARBA" id="ARBA00022989"/>
    </source>
</evidence>
<feature type="transmembrane region" description="Helical" evidence="8">
    <location>
        <begin position="39"/>
        <end position="59"/>
    </location>
</feature>
<comment type="caution">
    <text evidence="9">The sequence shown here is derived from an EMBL/GenBank/DDBJ whole genome shotgun (WGS) entry which is preliminary data.</text>
</comment>
<dbReference type="PANTHER" id="PTHR11040">
    <property type="entry name" value="ZINC/IRON TRANSPORTER"/>
    <property type="match status" value="1"/>
</dbReference>
<dbReference type="GO" id="GO:0005385">
    <property type="term" value="F:zinc ion transmembrane transporter activity"/>
    <property type="evidence" value="ECO:0007669"/>
    <property type="project" value="TreeGrafter"/>
</dbReference>
<sequence>MFGAWHIVEGNFAFLLLASGAAIASPVGGWLGSHGKIGTLFLSISVGMAAGVLLGTFTFEMIPTAGAAAGKIPTIAGFVVGFLTVYIFDLYINHGFIAGHESDEWHKLSRLHRIQRARGSKVTLLAGSTAIEELIEGLSIGVGLAADPNLGVMIGVAIMLDNVVEGMSIAEIIRAEEGENASRSIYVWTCLIGLALFSSAIVGWTFLSDIAPSMLGVLLAFGAGGMFYLTIADLLPRSAKTQYQQSAALAVAAGFLLIFALTNR</sequence>
<feature type="transmembrane region" description="Helical" evidence="8">
    <location>
        <begin position="71"/>
        <end position="92"/>
    </location>
</feature>
<proteinExistence type="inferred from homology"/>
<reference evidence="9 10" key="1">
    <citation type="submission" date="2020-08" db="EMBL/GenBank/DDBJ databases">
        <title>Genomic Encyclopedia of Type Strains, Phase IV (KMG-V): Genome sequencing to study the core and pangenomes of soil and plant-associated prokaryotes.</title>
        <authorList>
            <person name="Whitman W."/>
        </authorList>
    </citation>
    <scope>NUCLEOTIDE SEQUENCE [LARGE SCALE GENOMIC DNA]</scope>
    <source>
        <strain evidence="9 10">SEMIA 4084</strain>
    </source>
</reference>
<keyword evidence="5" id="KW-0862">Zinc</keyword>
<dbReference type="PANTHER" id="PTHR11040:SF211">
    <property type="entry name" value="ZINC TRANSPORTER ZIP11"/>
    <property type="match status" value="1"/>
</dbReference>
<evidence type="ECO:0000256" key="4">
    <source>
        <dbReference type="ARBA" id="ARBA00022692"/>
    </source>
</evidence>
<organism evidence="9 10">
    <name type="scientific">Rhizobium giardinii</name>
    <dbReference type="NCBI Taxonomy" id="56731"/>
    <lineage>
        <taxon>Bacteria</taxon>
        <taxon>Pseudomonadati</taxon>
        <taxon>Pseudomonadota</taxon>
        <taxon>Alphaproteobacteria</taxon>
        <taxon>Hyphomicrobiales</taxon>
        <taxon>Rhizobiaceae</taxon>
        <taxon>Rhizobium/Agrobacterium group</taxon>
        <taxon>Rhizobium</taxon>
    </lineage>
</organism>
<comment type="subcellular location">
    <subcellularLocation>
        <location evidence="1">Cell membrane</location>
        <topology evidence="1">Multi-pass membrane protein</topology>
    </subcellularLocation>
</comment>